<name>A0A1C9CCY5_9RHOD</name>
<keyword evidence="4 8" id="KW-0408">Iron</keyword>
<evidence type="ECO:0000313" key="11">
    <source>
        <dbReference type="EMBL" id="ARO90392.1"/>
    </source>
</evidence>
<dbReference type="CDD" id="cd03028">
    <property type="entry name" value="GRX_PICOT_like"/>
    <property type="match status" value="1"/>
</dbReference>
<dbReference type="AlphaFoldDB" id="A0A1C9CCY5"/>
<dbReference type="PROSITE" id="PS51354">
    <property type="entry name" value="GLUTAREDOXIN_2"/>
    <property type="match status" value="1"/>
</dbReference>
<feature type="binding site" evidence="8">
    <location>
        <position position="29"/>
    </location>
    <ligand>
        <name>[2Fe-2S] cluster</name>
        <dbReference type="ChEBI" id="CHEBI:190135"/>
        <note>ligand shared between dimeric partners</note>
    </ligand>
</feature>
<dbReference type="EMBL" id="KY709207">
    <property type="protein sequence ID" value="ARO90392.1"/>
    <property type="molecule type" value="Genomic_DNA"/>
</dbReference>
<proteinExistence type="inferred from homology"/>
<dbReference type="FunFam" id="3.40.30.10:FF:000005">
    <property type="entry name" value="Glutaredoxin 5"/>
    <property type="match status" value="1"/>
</dbReference>
<reference evidence="10" key="1">
    <citation type="journal article" date="2016" name="BMC Biol.">
        <title>Parallel evolution of highly conserved plastid genome architecture in red seaweeds and seed plants.</title>
        <authorList>
            <person name="Lee J."/>
            <person name="Cho C.H."/>
            <person name="Park S.I."/>
            <person name="Choi J.W."/>
            <person name="Song H.S."/>
            <person name="West J.A."/>
            <person name="Bhattacharya D."/>
            <person name="Yoon H.S."/>
        </authorList>
    </citation>
    <scope>NUCLEOTIDE SEQUENCE</scope>
</reference>
<evidence type="ECO:0000256" key="3">
    <source>
        <dbReference type="ARBA" id="ARBA00022723"/>
    </source>
</evidence>
<evidence type="ECO:0000256" key="8">
    <source>
        <dbReference type="PIRSR" id="PIRSR005894-2"/>
    </source>
</evidence>
<keyword evidence="10" id="KW-0934">Plastid</keyword>
<keyword evidence="2 8" id="KW-0001">2Fe-2S</keyword>
<dbReference type="GO" id="GO:0005739">
    <property type="term" value="C:mitochondrion"/>
    <property type="evidence" value="ECO:0007669"/>
    <property type="project" value="UniProtKB-ARBA"/>
</dbReference>
<dbReference type="PANTHER" id="PTHR10293:SF16">
    <property type="entry name" value="GLUTAREDOXIN-RELATED PROTEIN 5, MITOCHONDRIAL"/>
    <property type="match status" value="1"/>
</dbReference>
<dbReference type="Gene3D" id="3.40.30.10">
    <property type="entry name" value="Glutaredoxin"/>
    <property type="match status" value="1"/>
</dbReference>
<evidence type="ECO:0000259" key="9">
    <source>
        <dbReference type="Pfam" id="PF00462"/>
    </source>
</evidence>
<evidence type="ECO:0000313" key="10">
    <source>
        <dbReference type="EMBL" id="AOM66246.1"/>
    </source>
</evidence>
<keyword evidence="5 8" id="KW-0411">Iron-sulfur</keyword>
<accession>A0A1C9CCY5</accession>
<dbReference type="PANTHER" id="PTHR10293">
    <property type="entry name" value="GLUTAREDOXIN FAMILY MEMBER"/>
    <property type="match status" value="1"/>
</dbReference>
<dbReference type="Pfam" id="PF00462">
    <property type="entry name" value="Glutaredoxin"/>
    <property type="match status" value="1"/>
</dbReference>
<organism evidence="10">
    <name type="scientific">Bangiopsis subsimplex</name>
    <dbReference type="NCBI Taxonomy" id="139980"/>
    <lineage>
        <taxon>Eukaryota</taxon>
        <taxon>Rhodophyta</taxon>
        <taxon>Stylonematophyceae</taxon>
        <taxon>Stylonematales</taxon>
        <taxon>Stylonemataceae</taxon>
        <taxon>Bangiopsis</taxon>
    </lineage>
</organism>
<dbReference type="InterPro" id="IPR036249">
    <property type="entry name" value="Thioredoxin-like_sf"/>
</dbReference>
<feature type="domain" description="Glutaredoxin" evidence="9">
    <location>
        <begin position="16"/>
        <end position="80"/>
    </location>
</feature>
<dbReference type="GeneID" id="29073317"/>
<evidence type="ECO:0000256" key="2">
    <source>
        <dbReference type="ARBA" id="ARBA00022714"/>
    </source>
</evidence>
<dbReference type="PIRSF" id="PIRSF005894">
    <property type="entry name" value="Monothiol_GRX"/>
    <property type="match status" value="1"/>
</dbReference>
<evidence type="ECO:0000256" key="1">
    <source>
        <dbReference type="ARBA" id="ARBA00009630"/>
    </source>
</evidence>
<dbReference type="InterPro" id="IPR014434">
    <property type="entry name" value="Monothiol_GRX"/>
</dbReference>
<evidence type="ECO:0000256" key="5">
    <source>
        <dbReference type="ARBA" id="ARBA00023014"/>
    </source>
</evidence>
<keyword evidence="11" id="KW-0150">Chloroplast</keyword>
<dbReference type="GO" id="GO:0051537">
    <property type="term" value="F:2 iron, 2 sulfur cluster binding"/>
    <property type="evidence" value="ECO:0007669"/>
    <property type="project" value="UniProtKB-KW"/>
</dbReference>
<keyword evidence="6" id="KW-0676">Redox-active center</keyword>
<comment type="similarity">
    <text evidence="1 7">Belongs to the glutaredoxin family. Monothiol subfamily.</text>
</comment>
<protein>
    <recommendedName>
        <fullName evidence="7">Glutaredoxin</fullName>
    </recommendedName>
</protein>
<dbReference type="InterPro" id="IPR002109">
    <property type="entry name" value="Glutaredoxin"/>
</dbReference>
<gene>
    <name evidence="10" type="primary">orf107</name>
    <name evidence="11" type="synonym">orf104</name>
    <name evidence="10" type="ORF">Bangp_164</name>
</gene>
<dbReference type="GO" id="GO:0046872">
    <property type="term" value="F:metal ion binding"/>
    <property type="evidence" value="ECO:0007669"/>
    <property type="project" value="UniProtKB-KW"/>
</dbReference>
<dbReference type="EMBL" id="KX284718">
    <property type="protein sequence ID" value="AOM66246.1"/>
    <property type="molecule type" value="Genomic_DNA"/>
</dbReference>
<evidence type="ECO:0000256" key="6">
    <source>
        <dbReference type="ARBA" id="ARBA00023284"/>
    </source>
</evidence>
<dbReference type="InterPro" id="IPR004480">
    <property type="entry name" value="Monothiol_GRX-rel"/>
</dbReference>
<reference evidence="11" key="2">
    <citation type="submission" date="2017-03" db="EMBL/GenBank/DDBJ databases">
        <title>The new red algal subphylum Proteorhodophytina comprises the largest and most divergent plastid genomes known.</title>
        <authorList>
            <person name="Munoz-Gomez S.A."/>
            <person name="Mejia-Franco F.G."/>
            <person name="Durnin K."/>
            <person name="Morgan C."/>
            <person name="Grisdale C.J."/>
            <person name="Archibald J.M."/>
            <person name="Slamovits C.H."/>
        </authorList>
    </citation>
    <scope>NUCLEOTIDE SEQUENCE</scope>
    <source>
        <strain evidence="11">UTEX LB2854</strain>
    </source>
</reference>
<dbReference type="InterPro" id="IPR033658">
    <property type="entry name" value="GRX_PICOT-like"/>
</dbReference>
<evidence type="ECO:0000256" key="7">
    <source>
        <dbReference type="PIRNR" id="PIRNR005894"/>
    </source>
</evidence>
<evidence type="ECO:0000256" key="4">
    <source>
        <dbReference type="ARBA" id="ARBA00023004"/>
    </source>
</evidence>
<sequence length="105" mass="12077">MNTNKYIEDLIKNYPILLFIKGSKAMPMCGFSMTVINVFNLMKVPYSTYNVLENEEVRQGIKNYSNWPTIPQVYINKEFIGGADIIVNMYETGELQEKVEKALAN</sequence>
<dbReference type="GO" id="GO:0015036">
    <property type="term" value="F:disulfide oxidoreductase activity"/>
    <property type="evidence" value="ECO:0007669"/>
    <property type="project" value="InterPro"/>
</dbReference>
<geneLocation type="plastid" evidence="10"/>
<keyword evidence="3 8" id="KW-0479">Metal-binding</keyword>
<dbReference type="SUPFAM" id="SSF52833">
    <property type="entry name" value="Thioredoxin-like"/>
    <property type="match status" value="1"/>
</dbReference>
<dbReference type="NCBIfam" id="TIGR00365">
    <property type="entry name" value="Grx4 family monothiol glutaredoxin"/>
    <property type="match status" value="1"/>
</dbReference>
<dbReference type="RefSeq" id="YP_009296903.1">
    <property type="nucleotide sequence ID" value="NC_031173.1"/>
</dbReference>